<proteinExistence type="predicted"/>
<name>A0A139SJH0_9BACT</name>
<dbReference type="STRING" id="1548207.AXK11_07605"/>
<feature type="transmembrane region" description="Helical" evidence="1">
    <location>
        <begin position="12"/>
        <end position="30"/>
    </location>
</feature>
<gene>
    <name evidence="2" type="ORF">AXK11_07605</name>
</gene>
<evidence type="ECO:0008006" key="4">
    <source>
        <dbReference type="Google" id="ProtNLM"/>
    </source>
</evidence>
<organism evidence="2 3">
    <name type="scientific">Cephaloticoccus primus</name>
    <dbReference type="NCBI Taxonomy" id="1548207"/>
    <lineage>
        <taxon>Bacteria</taxon>
        <taxon>Pseudomonadati</taxon>
        <taxon>Verrucomicrobiota</taxon>
        <taxon>Opitutia</taxon>
        <taxon>Opitutales</taxon>
        <taxon>Opitutaceae</taxon>
        <taxon>Cephaloticoccus</taxon>
    </lineage>
</organism>
<keyword evidence="1" id="KW-0812">Transmembrane</keyword>
<evidence type="ECO:0000313" key="3">
    <source>
        <dbReference type="Proteomes" id="UP000070058"/>
    </source>
</evidence>
<feature type="transmembrane region" description="Helical" evidence="1">
    <location>
        <begin position="36"/>
        <end position="55"/>
    </location>
</feature>
<dbReference type="EMBL" id="LSZQ01000057">
    <property type="protein sequence ID" value="KXU34702.1"/>
    <property type="molecule type" value="Genomic_DNA"/>
</dbReference>
<dbReference type="RefSeq" id="WP_068630894.1">
    <property type="nucleotide sequence ID" value="NZ_LSZQ01000057.1"/>
</dbReference>
<keyword evidence="1" id="KW-0472">Membrane</keyword>
<dbReference type="AlphaFoldDB" id="A0A139SJH0"/>
<dbReference type="OrthoDB" id="196257at2"/>
<evidence type="ECO:0000256" key="1">
    <source>
        <dbReference type="SAM" id="Phobius"/>
    </source>
</evidence>
<dbReference type="PANTHER" id="PTHR37309">
    <property type="entry name" value="SLR0284 PROTEIN"/>
    <property type="match status" value="1"/>
</dbReference>
<comment type="caution">
    <text evidence="2">The sequence shown here is derived from an EMBL/GenBank/DDBJ whole genome shotgun (WGS) entry which is preliminary data.</text>
</comment>
<reference evidence="3" key="1">
    <citation type="submission" date="2016-02" db="EMBL/GenBank/DDBJ databases">
        <authorList>
            <person name="Sanders J.G."/>
            <person name="Lin J.Y."/>
            <person name="Wertz J.T."/>
            <person name="Russell J.A."/>
            <person name="Moreau C.S."/>
            <person name="Powell S."/>
        </authorList>
    </citation>
    <scope>NUCLEOTIDE SEQUENCE [LARGE SCALE GENOMIC DNA]</scope>
    <source>
        <strain evidence="3">CAG34</strain>
    </source>
</reference>
<feature type="transmembrane region" description="Helical" evidence="1">
    <location>
        <begin position="62"/>
        <end position="82"/>
    </location>
</feature>
<dbReference type="Proteomes" id="UP000070058">
    <property type="component" value="Unassembled WGS sequence"/>
</dbReference>
<keyword evidence="3" id="KW-1185">Reference proteome</keyword>
<sequence length="115" mass="12218">MSASLPQLIIRWLVLAVGVTVATHLIPGIVCETRTALFVVVVLLSFFNAILRPILVFFALPFIVATLGLGMVIINALLFLLVGRLVEGFHVSGFWAAVGGSLIVSATNYLIGGLL</sequence>
<dbReference type="Pfam" id="PF04020">
    <property type="entry name" value="Phage_holin_4_2"/>
    <property type="match status" value="1"/>
</dbReference>
<accession>A0A139SJH0</accession>
<feature type="transmembrane region" description="Helical" evidence="1">
    <location>
        <begin position="94"/>
        <end position="111"/>
    </location>
</feature>
<dbReference type="InterPro" id="IPR007165">
    <property type="entry name" value="Phage_holin_4_2"/>
</dbReference>
<keyword evidence="1" id="KW-1133">Transmembrane helix</keyword>
<dbReference type="PANTHER" id="PTHR37309:SF1">
    <property type="entry name" value="SLR0284 PROTEIN"/>
    <property type="match status" value="1"/>
</dbReference>
<evidence type="ECO:0000313" key="2">
    <source>
        <dbReference type="EMBL" id="KXU34702.1"/>
    </source>
</evidence>
<protein>
    <recommendedName>
        <fullName evidence="4">Phage holin family protein</fullName>
    </recommendedName>
</protein>
<feature type="non-terminal residue" evidence="2">
    <location>
        <position position="115"/>
    </location>
</feature>